<dbReference type="EMBL" id="HBUE01019150">
    <property type="protein sequence ID" value="CAG6451762.1"/>
    <property type="molecule type" value="Transcribed_RNA"/>
</dbReference>
<reference evidence="4" key="1">
    <citation type="submission" date="2021-05" db="EMBL/GenBank/DDBJ databases">
        <authorList>
            <person name="Alioto T."/>
            <person name="Alioto T."/>
            <person name="Gomez Garrido J."/>
        </authorList>
    </citation>
    <scope>NUCLEOTIDE SEQUENCE</scope>
</reference>
<organism evidence="4">
    <name type="scientific">Culex pipiens</name>
    <name type="common">House mosquito</name>
    <dbReference type="NCBI Taxonomy" id="7175"/>
    <lineage>
        <taxon>Eukaryota</taxon>
        <taxon>Metazoa</taxon>
        <taxon>Ecdysozoa</taxon>
        <taxon>Arthropoda</taxon>
        <taxon>Hexapoda</taxon>
        <taxon>Insecta</taxon>
        <taxon>Pterygota</taxon>
        <taxon>Neoptera</taxon>
        <taxon>Endopterygota</taxon>
        <taxon>Diptera</taxon>
        <taxon>Nematocera</taxon>
        <taxon>Culicoidea</taxon>
        <taxon>Culicidae</taxon>
        <taxon>Culicinae</taxon>
        <taxon>Culicini</taxon>
        <taxon>Culex</taxon>
        <taxon>Culex</taxon>
    </lineage>
</organism>
<dbReference type="PROSITE" id="PS51915">
    <property type="entry name" value="ZAD"/>
    <property type="match status" value="1"/>
</dbReference>
<feature type="region of interest" description="Disordered" evidence="2">
    <location>
        <begin position="100"/>
        <end position="124"/>
    </location>
</feature>
<dbReference type="GO" id="GO:0008270">
    <property type="term" value="F:zinc ion binding"/>
    <property type="evidence" value="ECO:0007669"/>
    <property type="project" value="UniProtKB-UniRule"/>
</dbReference>
<keyword evidence="1" id="KW-0862">Zinc</keyword>
<evidence type="ECO:0000313" key="4">
    <source>
        <dbReference type="EMBL" id="CAG6451762.1"/>
    </source>
</evidence>
<feature type="binding site" evidence="1">
    <location>
        <position position="60"/>
    </location>
    <ligand>
        <name>Zn(2+)</name>
        <dbReference type="ChEBI" id="CHEBI:29105"/>
    </ligand>
</feature>
<dbReference type="SUPFAM" id="SSF57716">
    <property type="entry name" value="Glucocorticoid receptor-like (DNA-binding domain)"/>
    <property type="match status" value="1"/>
</dbReference>
<feature type="domain" description="ZAD" evidence="3">
    <location>
        <begin position="10"/>
        <end position="84"/>
    </location>
</feature>
<sequence>MKPPADDPLQYCRFCFSQYRVEPLLPGGPKDQKLVKQIRSLVQIELEPNQAATTAICSRCRHQLTEFQLFRDRCSHHDSIVREKVEGNQSSQNDMWYAVEPLDDGEDSNDDEASLSKNDPLQGVSDVVSKNKTRESFWRAISQDVGVIPDHIKRTLELTGFYRNAFLGMISAMTIKQIEQDMRDTVEHVISSKCPKGENIVEVLRQYYGAVYCKNPSKFKFLVGEVQTILSITAAVQENGINEYLSKACVPQRGKHRDELLIAANKPDDAEMLAEKLIEKLHDYYKQHSTESEEFRAFFARLPVVEKCIVRLREDGTIFGLLYCSYCNINLQAIVEGNTWKISNFVKHCQQHYRVEFNKAAKRKRPLGDGDNATD</sequence>
<feature type="binding site" evidence="1">
    <location>
        <position position="15"/>
    </location>
    <ligand>
        <name>Zn(2+)</name>
        <dbReference type="ChEBI" id="CHEBI:29105"/>
    </ligand>
</feature>
<accession>A0A8D8ABJ0</accession>
<feature type="binding site" evidence="1">
    <location>
        <position position="57"/>
    </location>
    <ligand>
        <name>Zn(2+)</name>
        <dbReference type="ChEBI" id="CHEBI:29105"/>
    </ligand>
</feature>
<name>A0A8D8ABJ0_CULPI</name>
<keyword evidence="1" id="KW-0479">Metal-binding</keyword>
<dbReference type="SMART" id="SM00868">
    <property type="entry name" value="zf-AD"/>
    <property type="match status" value="1"/>
</dbReference>
<dbReference type="InterPro" id="IPR012934">
    <property type="entry name" value="Znf_AD"/>
</dbReference>
<keyword evidence="1" id="KW-0863">Zinc-finger</keyword>
<protein>
    <submittedName>
        <fullName evidence="4">(northern house mosquito) hypothetical protein</fullName>
    </submittedName>
</protein>
<dbReference type="GO" id="GO:0005634">
    <property type="term" value="C:nucleus"/>
    <property type="evidence" value="ECO:0007669"/>
    <property type="project" value="InterPro"/>
</dbReference>
<dbReference type="Gene3D" id="3.40.1800.20">
    <property type="match status" value="1"/>
</dbReference>
<proteinExistence type="predicted"/>
<evidence type="ECO:0000256" key="2">
    <source>
        <dbReference type="SAM" id="MobiDB-lite"/>
    </source>
</evidence>
<dbReference type="Pfam" id="PF07776">
    <property type="entry name" value="zf-AD"/>
    <property type="match status" value="1"/>
</dbReference>
<evidence type="ECO:0000256" key="1">
    <source>
        <dbReference type="PROSITE-ProRule" id="PRU01263"/>
    </source>
</evidence>
<dbReference type="AlphaFoldDB" id="A0A8D8ABJ0"/>
<feature type="binding site" evidence="1">
    <location>
        <position position="12"/>
    </location>
    <ligand>
        <name>Zn(2+)</name>
        <dbReference type="ChEBI" id="CHEBI:29105"/>
    </ligand>
</feature>
<evidence type="ECO:0000259" key="3">
    <source>
        <dbReference type="PROSITE" id="PS51915"/>
    </source>
</evidence>
<feature type="compositionally biased region" description="Acidic residues" evidence="2">
    <location>
        <begin position="101"/>
        <end position="113"/>
    </location>
</feature>